<keyword evidence="1 4" id="KW-0662">Pyridine nucleotide biosynthesis</keyword>
<comment type="similarity">
    <text evidence="4">Belongs to the kynureninase family.</text>
</comment>
<dbReference type="UniPathway" id="UPA00253">
    <property type="reaction ID" value="UER00329"/>
</dbReference>
<name>A0A7Y9J8T3_9PSEU</name>
<dbReference type="GO" id="GO:0097053">
    <property type="term" value="P:L-kynurenine catabolic process"/>
    <property type="evidence" value="ECO:0007669"/>
    <property type="project" value="UniProtKB-UniPathway"/>
</dbReference>
<dbReference type="UniPathway" id="UPA00334">
    <property type="reaction ID" value="UER00455"/>
</dbReference>
<dbReference type="GO" id="GO:0043420">
    <property type="term" value="P:anthranilate metabolic process"/>
    <property type="evidence" value="ECO:0007669"/>
    <property type="project" value="TreeGrafter"/>
</dbReference>
<dbReference type="SUPFAM" id="SSF53383">
    <property type="entry name" value="PLP-dependent transferases"/>
    <property type="match status" value="1"/>
</dbReference>
<dbReference type="InterPro" id="IPR015421">
    <property type="entry name" value="PyrdxlP-dep_Trfase_major"/>
</dbReference>
<dbReference type="GO" id="GO:0005737">
    <property type="term" value="C:cytoplasm"/>
    <property type="evidence" value="ECO:0007669"/>
    <property type="project" value="InterPro"/>
</dbReference>
<sequence length="407" mass="43054">MTDLDGLADRARELDATDPLARCRDRFVLGPETAYLDGNSLGRPLTVTADALARFAREDWGDRLIRGWDEQWVALPTELGDRLGSVLLGAAPGQTIVGDSTSVLLYKLARAAVDAAPAERDEIVLSDDDFPTDRYLLEGIAAETGRTLRWIPTDRAGGVPPEQAAAAIGPRTALVVLSHVTYRSGYLADAAPITGLAHDAGAPVLWDLCHSVGSVPVDLDGWGADLAVGCTYKYLGGGPGSPAFAYVATRHHGVLRQPIQGWFGRHDPFAMAAGYEPAAGIRQFLSGTPPVLATVPLQVGLDLYAEVGIDAVRTKSVGLTAFAVEYADALGLELASPRDPDRRGGHVTVRHPDARALVAALWERGVIPDFRAPDGVRIGLSPLSTSFAEVAAGFEVLSEVAGLRPTS</sequence>
<dbReference type="PIRSF" id="PIRSF038800">
    <property type="entry name" value="KYNU"/>
    <property type="match status" value="1"/>
</dbReference>
<comment type="pathway">
    <text evidence="4">Cofactor biosynthesis; NAD(+) biosynthesis; quinolinate from L-kynurenine: step 2/3.</text>
</comment>
<gene>
    <name evidence="5" type="ORF">BJ983_005528</name>
</gene>
<comment type="catalytic activity">
    <reaction evidence="4">
        <text>L-kynurenine + H2O = anthranilate + L-alanine + H(+)</text>
        <dbReference type="Rhea" id="RHEA:16813"/>
        <dbReference type="ChEBI" id="CHEBI:15377"/>
        <dbReference type="ChEBI" id="CHEBI:15378"/>
        <dbReference type="ChEBI" id="CHEBI:16567"/>
        <dbReference type="ChEBI" id="CHEBI:57959"/>
        <dbReference type="ChEBI" id="CHEBI:57972"/>
        <dbReference type="EC" id="3.7.1.3"/>
    </reaction>
</comment>
<dbReference type="GO" id="GO:0019441">
    <property type="term" value="P:L-tryptophan catabolic process to kynurenine"/>
    <property type="evidence" value="ECO:0007669"/>
    <property type="project" value="TreeGrafter"/>
</dbReference>
<dbReference type="AlphaFoldDB" id="A0A7Y9J8T3"/>
<dbReference type="RefSeq" id="WP_179796742.1">
    <property type="nucleotide sequence ID" value="NZ_BAABHP010000009.1"/>
</dbReference>
<dbReference type="InterPro" id="IPR010111">
    <property type="entry name" value="Kynureninase"/>
</dbReference>
<protein>
    <recommendedName>
        <fullName evidence="4">Kynureninase</fullName>
        <ecNumber evidence="4">3.7.1.3</ecNumber>
    </recommendedName>
</protein>
<dbReference type="InterPro" id="IPR015424">
    <property type="entry name" value="PyrdxlP-dep_Trfase"/>
</dbReference>
<dbReference type="GO" id="GO:0030170">
    <property type="term" value="F:pyridoxal phosphate binding"/>
    <property type="evidence" value="ECO:0007669"/>
    <property type="project" value="InterPro"/>
</dbReference>
<comment type="subunit">
    <text evidence="4">Homodimer.</text>
</comment>
<keyword evidence="6" id="KW-1185">Reference proteome</keyword>
<accession>A0A7Y9J8T3</accession>
<organism evidence="5 6">
    <name type="scientific">Actinomycetospora corticicola</name>
    <dbReference type="NCBI Taxonomy" id="663602"/>
    <lineage>
        <taxon>Bacteria</taxon>
        <taxon>Bacillati</taxon>
        <taxon>Actinomycetota</taxon>
        <taxon>Actinomycetes</taxon>
        <taxon>Pseudonocardiales</taxon>
        <taxon>Pseudonocardiaceae</taxon>
        <taxon>Actinomycetospora</taxon>
    </lineage>
</organism>
<keyword evidence="3 4" id="KW-0663">Pyridoxal phosphate</keyword>
<evidence type="ECO:0000313" key="5">
    <source>
        <dbReference type="EMBL" id="NYD39426.1"/>
    </source>
</evidence>
<keyword evidence="2 4" id="KW-0378">Hydrolase</keyword>
<comment type="cofactor">
    <cofactor evidence="4">
        <name>pyridoxal 5'-phosphate</name>
        <dbReference type="ChEBI" id="CHEBI:597326"/>
    </cofactor>
</comment>
<evidence type="ECO:0000256" key="2">
    <source>
        <dbReference type="ARBA" id="ARBA00022801"/>
    </source>
</evidence>
<dbReference type="Gene3D" id="3.90.1150.10">
    <property type="entry name" value="Aspartate Aminotransferase, domain 1"/>
    <property type="match status" value="1"/>
</dbReference>
<dbReference type="Pfam" id="PF22580">
    <property type="entry name" value="KYNU_C"/>
    <property type="match status" value="1"/>
</dbReference>
<dbReference type="EMBL" id="JACCBN010000001">
    <property type="protein sequence ID" value="NYD39426.1"/>
    <property type="molecule type" value="Genomic_DNA"/>
</dbReference>
<reference evidence="5 6" key="1">
    <citation type="submission" date="2020-07" db="EMBL/GenBank/DDBJ databases">
        <title>Sequencing the genomes of 1000 actinobacteria strains.</title>
        <authorList>
            <person name="Klenk H.-P."/>
        </authorList>
    </citation>
    <scope>NUCLEOTIDE SEQUENCE [LARGE SCALE GENOMIC DNA]</scope>
    <source>
        <strain evidence="5 6">DSM 45772</strain>
    </source>
</reference>
<dbReference type="GO" id="GO:0030429">
    <property type="term" value="F:kynureninase activity"/>
    <property type="evidence" value="ECO:0007669"/>
    <property type="project" value="UniProtKB-EC"/>
</dbReference>
<evidence type="ECO:0000313" key="6">
    <source>
        <dbReference type="Proteomes" id="UP000535890"/>
    </source>
</evidence>
<dbReference type="InterPro" id="IPR015422">
    <property type="entry name" value="PyrdxlP-dep_Trfase_small"/>
</dbReference>
<comment type="catalytic activity">
    <reaction evidence="4">
        <text>3-hydroxy-L-kynurenine + H2O = 3-hydroxyanthranilate + L-alanine + H(+)</text>
        <dbReference type="Rhea" id="RHEA:25143"/>
        <dbReference type="ChEBI" id="CHEBI:15377"/>
        <dbReference type="ChEBI" id="CHEBI:15378"/>
        <dbReference type="ChEBI" id="CHEBI:36559"/>
        <dbReference type="ChEBI" id="CHEBI:57972"/>
        <dbReference type="ChEBI" id="CHEBI:58125"/>
        <dbReference type="EC" id="3.7.1.3"/>
    </reaction>
</comment>
<proteinExistence type="inferred from homology"/>
<evidence type="ECO:0000256" key="1">
    <source>
        <dbReference type="ARBA" id="ARBA00022642"/>
    </source>
</evidence>
<dbReference type="GO" id="GO:0009435">
    <property type="term" value="P:NAD+ biosynthetic process"/>
    <property type="evidence" value="ECO:0007669"/>
    <property type="project" value="UniProtKB-UniPathway"/>
</dbReference>
<dbReference type="PANTHER" id="PTHR14084">
    <property type="entry name" value="KYNURENINASE"/>
    <property type="match status" value="1"/>
</dbReference>
<evidence type="ECO:0000256" key="4">
    <source>
        <dbReference type="PIRNR" id="PIRNR038800"/>
    </source>
</evidence>
<comment type="caution">
    <text evidence="5">The sequence shown here is derived from an EMBL/GenBank/DDBJ whole genome shotgun (WGS) entry which is preliminary data.</text>
</comment>
<evidence type="ECO:0000256" key="3">
    <source>
        <dbReference type="ARBA" id="ARBA00022898"/>
    </source>
</evidence>
<dbReference type="Proteomes" id="UP000535890">
    <property type="component" value="Unassembled WGS sequence"/>
</dbReference>
<dbReference type="PANTHER" id="PTHR14084:SF0">
    <property type="entry name" value="KYNURENINASE"/>
    <property type="match status" value="1"/>
</dbReference>
<comment type="pathway">
    <text evidence="4">Amino-acid degradation; L-kynurenine degradation; L-alanine and anthranilate from L-kynurenine: step 1/1.</text>
</comment>
<dbReference type="Gene3D" id="3.40.640.10">
    <property type="entry name" value="Type I PLP-dependent aspartate aminotransferase-like (Major domain)"/>
    <property type="match status" value="1"/>
</dbReference>
<comment type="function">
    <text evidence="4">Catalyzes the cleavage of L-kynurenine (L-Kyn) and L-3-hydroxykynurenine (L-3OHKyn) into anthranilic acid (AA) and 3-hydroxyanthranilic acid (3-OHAA), respectively.</text>
</comment>
<dbReference type="EC" id="3.7.1.3" evidence="4"/>